<protein>
    <recommendedName>
        <fullName evidence="1">PRELI/MSF1 domain-containing protein</fullName>
    </recommendedName>
</protein>
<dbReference type="AlphaFoldDB" id="A0AAD9JKF9"/>
<comment type="caution">
    <text evidence="2">The sequence shown here is derived from an EMBL/GenBank/DDBJ whole genome shotgun (WGS) entry which is preliminary data.</text>
</comment>
<organism evidence="2 3">
    <name type="scientific">Paralvinella palmiformis</name>
    <dbReference type="NCBI Taxonomy" id="53620"/>
    <lineage>
        <taxon>Eukaryota</taxon>
        <taxon>Metazoa</taxon>
        <taxon>Spiralia</taxon>
        <taxon>Lophotrochozoa</taxon>
        <taxon>Annelida</taxon>
        <taxon>Polychaeta</taxon>
        <taxon>Sedentaria</taxon>
        <taxon>Canalipalpata</taxon>
        <taxon>Terebellida</taxon>
        <taxon>Terebelliformia</taxon>
        <taxon>Alvinellidae</taxon>
        <taxon>Paralvinella</taxon>
    </lineage>
</organism>
<keyword evidence="3" id="KW-1185">Reference proteome</keyword>
<dbReference type="InterPro" id="IPR037365">
    <property type="entry name" value="Slowmo/Ups"/>
</dbReference>
<dbReference type="Pfam" id="PF04707">
    <property type="entry name" value="PRELI"/>
    <property type="match status" value="1"/>
</dbReference>
<accession>A0AAD9JKF9</accession>
<reference evidence="2" key="1">
    <citation type="journal article" date="2023" name="Mol. Biol. Evol.">
        <title>Third-Generation Sequencing Reveals the Adaptive Role of the Epigenome in Three Deep-Sea Polychaetes.</title>
        <authorList>
            <person name="Perez M."/>
            <person name="Aroh O."/>
            <person name="Sun Y."/>
            <person name="Lan Y."/>
            <person name="Juniper S.K."/>
            <person name="Young C.R."/>
            <person name="Angers B."/>
            <person name="Qian P.Y."/>
        </authorList>
    </citation>
    <scope>NUCLEOTIDE SEQUENCE</scope>
    <source>
        <strain evidence="2">P08H-3</strain>
    </source>
</reference>
<evidence type="ECO:0000313" key="2">
    <source>
        <dbReference type="EMBL" id="KAK2154356.1"/>
    </source>
</evidence>
<proteinExistence type="predicted"/>
<sequence length="184" mass="20932">MEYLSSSCNHPWETVVHAAARKYPNPLNPNVVGVDVIERSVDEKSGVLKSHRLLTTSWGLPTWLIKVVGMEETCYVSEHSEVDPETKTLKLQSRNLTFSRFVDIDEQLIYRPDPQDPNNRTLLQQEAIIKVNGVPMSSYCEDLLKNTFNSNANLGRQAMEWVISHIKEESHGVRKVFSSGKYSL</sequence>
<dbReference type="EMBL" id="JAODUP010000270">
    <property type="protein sequence ID" value="KAK2154356.1"/>
    <property type="molecule type" value="Genomic_DNA"/>
</dbReference>
<dbReference type="PANTHER" id="PTHR11158">
    <property type="entry name" value="MSF1/PX19 RELATED"/>
    <property type="match status" value="1"/>
</dbReference>
<name>A0AAD9JKF9_9ANNE</name>
<dbReference type="Proteomes" id="UP001208570">
    <property type="component" value="Unassembled WGS sequence"/>
</dbReference>
<dbReference type="PROSITE" id="PS50904">
    <property type="entry name" value="PRELI_MSF1"/>
    <property type="match status" value="1"/>
</dbReference>
<dbReference type="GO" id="GO:0005758">
    <property type="term" value="C:mitochondrial intermembrane space"/>
    <property type="evidence" value="ECO:0007669"/>
    <property type="project" value="InterPro"/>
</dbReference>
<feature type="domain" description="PRELI/MSF1" evidence="1">
    <location>
        <begin position="1"/>
        <end position="171"/>
    </location>
</feature>
<evidence type="ECO:0000259" key="1">
    <source>
        <dbReference type="PROSITE" id="PS50904"/>
    </source>
</evidence>
<gene>
    <name evidence="2" type="ORF">LSH36_270g04006</name>
</gene>
<dbReference type="InterPro" id="IPR006797">
    <property type="entry name" value="PRELI/MSF1_dom"/>
</dbReference>
<evidence type="ECO:0000313" key="3">
    <source>
        <dbReference type="Proteomes" id="UP001208570"/>
    </source>
</evidence>